<protein>
    <recommendedName>
        <fullName evidence="5">Carrier domain-containing protein</fullName>
    </recommendedName>
</protein>
<accession>A0A8H5GN25</accession>
<evidence type="ECO:0000313" key="6">
    <source>
        <dbReference type="EMBL" id="KAF5368041.1"/>
    </source>
</evidence>
<evidence type="ECO:0000256" key="1">
    <source>
        <dbReference type="ARBA" id="ARBA00022450"/>
    </source>
</evidence>
<evidence type="ECO:0000259" key="5">
    <source>
        <dbReference type="PROSITE" id="PS50075"/>
    </source>
</evidence>
<name>A0A8H5GN25_9AGAR</name>
<keyword evidence="4" id="KW-0511">Multifunctional enzyme</keyword>
<dbReference type="InterPro" id="IPR006162">
    <property type="entry name" value="Ppantetheine_attach_site"/>
</dbReference>
<evidence type="ECO:0000256" key="4">
    <source>
        <dbReference type="ARBA" id="ARBA00023268"/>
    </source>
</evidence>
<dbReference type="Gene3D" id="3.30.559.10">
    <property type="entry name" value="Chloramphenicol acetyltransferase-like domain"/>
    <property type="match status" value="3"/>
</dbReference>
<dbReference type="GO" id="GO:0043041">
    <property type="term" value="P:amino acid activation for nonribosomal peptide biosynthetic process"/>
    <property type="evidence" value="ECO:0007669"/>
    <property type="project" value="TreeGrafter"/>
</dbReference>
<dbReference type="Pfam" id="PF00501">
    <property type="entry name" value="AMP-binding"/>
    <property type="match status" value="1"/>
</dbReference>
<dbReference type="GO" id="GO:0005737">
    <property type="term" value="C:cytoplasm"/>
    <property type="evidence" value="ECO:0007669"/>
    <property type="project" value="TreeGrafter"/>
</dbReference>
<keyword evidence="1" id="KW-0596">Phosphopantetheine</keyword>
<dbReference type="GO" id="GO:0044550">
    <property type="term" value="P:secondary metabolite biosynthetic process"/>
    <property type="evidence" value="ECO:0007669"/>
    <property type="project" value="TreeGrafter"/>
</dbReference>
<dbReference type="SUPFAM" id="SSF56801">
    <property type="entry name" value="Acetyl-CoA synthetase-like"/>
    <property type="match status" value="1"/>
</dbReference>
<dbReference type="InterPro" id="IPR036736">
    <property type="entry name" value="ACP-like_sf"/>
</dbReference>
<keyword evidence="7" id="KW-1185">Reference proteome</keyword>
<dbReference type="Gene3D" id="1.10.1200.10">
    <property type="entry name" value="ACP-like"/>
    <property type="match status" value="3"/>
</dbReference>
<feature type="domain" description="Carrier" evidence="5">
    <location>
        <begin position="1816"/>
        <end position="1889"/>
    </location>
</feature>
<dbReference type="InterPro" id="IPR009081">
    <property type="entry name" value="PP-bd_ACP"/>
</dbReference>
<organism evidence="6 7">
    <name type="scientific">Tetrapyrgos nigripes</name>
    <dbReference type="NCBI Taxonomy" id="182062"/>
    <lineage>
        <taxon>Eukaryota</taxon>
        <taxon>Fungi</taxon>
        <taxon>Dikarya</taxon>
        <taxon>Basidiomycota</taxon>
        <taxon>Agaricomycotina</taxon>
        <taxon>Agaricomycetes</taxon>
        <taxon>Agaricomycetidae</taxon>
        <taxon>Agaricales</taxon>
        <taxon>Marasmiineae</taxon>
        <taxon>Marasmiaceae</taxon>
        <taxon>Tetrapyrgos</taxon>
    </lineage>
</organism>
<dbReference type="PROSITE" id="PS00455">
    <property type="entry name" value="AMP_BINDING"/>
    <property type="match status" value="1"/>
</dbReference>
<dbReference type="CDD" id="cd19542">
    <property type="entry name" value="CT_NRPS-like"/>
    <property type="match status" value="1"/>
</dbReference>
<dbReference type="InterPro" id="IPR010071">
    <property type="entry name" value="AA_adenyl_dom"/>
</dbReference>
<dbReference type="InterPro" id="IPR000873">
    <property type="entry name" value="AMP-dep_synth/lig_dom"/>
</dbReference>
<dbReference type="Gene3D" id="3.40.50.12780">
    <property type="entry name" value="N-terminal domain of ligase-like"/>
    <property type="match status" value="1"/>
</dbReference>
<dbReference type="Gene3D" id="3.30.300.30">
    <property type="match status" value="1"/>
</dbReference>
<dbReference type="InterPro" id="IPR042099">
    <property type="entry name" value="ANL_N_sf"/>
</dbReference>
<dbReference type="InterPro" id="IPR023213">
    <property type="entry name" value="CAT-like_dom_sf"/>
</dbReference>
<feature type="domain" description="Carrier" evidence="5">
    <location>
        <begin position="743"/>
        <end position="817"/>
    </location>
</feature>
<dbReference type="InterPro" id="IPR001242">
    <property type="entry name" value="Condensation_dom"/>
</dbReference>
<reference evidence="6 7" key="1">
    <citation type="journal article" date="2020" name="ISME J.">
        <title>Uncovering the hidden diversity of litter-decomposition mechanisms in mushroom-forming fungi.</title>
        <authorList>
            <person name="Floudas D."/>
            <person name="Bentzer J."/>
            <person name="Ahren D."/>
            <person name="Johansson T."/>
            <person name="Persson P."/>
            <person name="Tunlid A."/>
        </authorList>
    </citation>
    <scope>NUCLEOTIDE SEQUENCE [LARGE SCALE GENOMIC DNA]</scope>
    <source>
        <strain evidence="6 7">CBS 291.85</strain>
    </source>
</reference>
<keyword evidence="2" id="KW-0597">Phosphoprotein</keyword>
<dbReference type="Proteomes" id="UP000559256">
    <property type="component" value="Unassembled WGS sequence"/>
</dbReference>
<dbReference type="EMBL" id="JAACJM010000017">
    <property type="protein sequence ID" value="KAF5368041.1"/>
    <property type="molecule type" value="Genomic_DNA"/>
</dbReference>
<evidence type="ECO:0000256" key="3">
    <source>
        <dbReference type="ARBA" id="ARBA00022598"/>
    </source>
</evidence>
<dbReference type="SUPFAM" id="SSF47336">
    <property type="entry name" value="ACP-like"/>
    <property type="match status" value="3"/>
</dbReference>
<dbReference type="GO" id="GO:0016874">
    <property type="term" value="F:ligase activity"/>
    <property type="evidence" value="ECO:0007669"/>
    <property type="project" value="UniProtKB-KW"/>
</dbReference>
<dbReference type="InterPro" id="IPR020845">
    <property type="entry name" value="AMP-binding_CS"/>
</dbReference>
<dbReference type="PANTHER" id="PTHR45527:SF1">
    <property type="entry name" value="FATTY ACID SYNTHASE"/>
    <property type="match status" value="1"/>
</dbReference>
<dbReference type="PROSITE" id="PS00012">
    <property type="entry name" value="PHOSPHOPANTETHEINE"/>
    <property type="match status" value="1"/>
</dbReference>
<dbReference type="NCBIfam" id="TIGR01733">
    <property type="entry name" value="AA-adenyl-dom"/>
    <property type="match status" value="1"/>
</dbReference>
<dbReference type="PROSITE" id="PS50075">
    <property type="entry name" value="CARRIER"/>
    <property type="match status" value="2"/>
</dbReference>
<dbReference type="Pfam" id="PF00668">
    <property type="entry name" value="Condensation"/>
    <property type="match status" value="3"/>
</dbReference>
<dbReference type="Gene3D" id="3.30.559.30">
    <property type="entry name" value="Nonribosomal peptide synthetase, condensation domain"/>
    <property type="match status" value="3"/>
</dbReference>
<sequence>MDSVAKELAGYSFQALPDLGTCLRHPPNGTHHVHKQLPDVSSENYALDALLRAAFFKVVLLYLDTRDFLFYDATSSHRTSVRAQLVDGQTFRDLVTTLQEKSRSDDAAELGLIRQILGLKDSENPLPVCSMALVGRDSKVELYVDSTIMSLHAAEVFLGQVLATLSFITSHLDEPSTSPLELPQPLMSAYENEYNRELAELTLLWLRRNASSRPDAVAHEVYKAVAEPPEVLTYGHLNLRSNRVARWLVGRGLQKEDKVAVCRMRDAHFYVAHAAVFKSGGCYVSVDPELPEERKRFIAEDSEARFVLTTAEHADLFGERAVVLDDPSVQNEIGKEDGSDICLAELDSLAYLLYTSGTTGTPKGCLLNHRGLYWAIEAMCVFPHEVTNPDTDKRLALASIAFDVHISEICQSWRLGTRLVSGPRYELLANLQENIISMGITHLGMVPSMIEATLSSPDDLPLKYLVSGGEKISDSLLKKWANHDKLILANFYGPTEATVGCTSRQVKLGDRKENIGKPFTSCQVYVVDSRMNVVPRGTPGELVVEGPLVGRGYNKLPEVTEKVFLEWPRPGCWCYRTGDLVRLMPDNTLEIMGRIDTQIKLRGVRIESEGVSNVLRNACSETVDVSTLISNHPDFGGTEVLVSFVAIADPKITFLQRRSERPVIIDKMDLMVKSMKDAAVRELAVYMRPSYIVPMNFLPLSINGKTDNKILAQIFKDTPIRDLLRQGDADTTSTSTQPARSPSTIESRVIDVVAELAGLSAYSLSPVSNLYECGLDSLKFSTLASTLRKEFSTTVSAAQLMGKPVIEDIALMVDTPPVPQARNDQALINFAEQWSGLAEGIFEPHQIQSILPPFPVQEGVLFRSMQSPQLYVQHFMYRCDPSIDLERMKESWQKVVSRQQILRTVFVIDDTLVQVVIKDSVNDLPWRVVPCQLSSQESFEEWFLREESSSVAIRVTEDLTTPLFFINVYDASEKGTFMVFSINHALYDGNSMSLIIREFRRCYEELPLLHAVPLIPVLEALSAIDQQKCEEFWRSQFAEVDLEGIVVRHPSDGKGTFISRSLNTSLGDIQACCNAAHVTLQAFFSTAFSLAGRHVFNWRENAVFGVVRAGRSLPVNDIEEAICPLVSVVPTVLPLDARASSSKLLDTAQQYINATLPYEHTPLGCIHRWLGVQDLVEVLLSCRFDSESQPTNVIEHIASSRSQSEFIFALELVMHATADYVEARLLFVEADLPSEHIDGEVIYRSQKDANDTQPDAHDMVDKRLESALLKSIADFLHVETSMLHPMTSLASLGLSSIKAVALARLLSQQGIKVTPVDIVQADHVRGISRRIITSSGEAAHQSVNDSIVWLGELKKRLWEELDVEHLKLSAVDKLELTGCTALQTGMLAQTINSGGRLYVHAFTFQLLPQSDISRLKSAWYQAVHCLSILRTSFHFAPNVGQWAQIVHSDVDFKWSEIQESQLSPSAATDFISSLHFERDESLARPPIYFQHRSAQNDYLIVVLHHALYDGIAIPKLLRVVKKLYHGDHVPPPVPFQQVADAVLAQEKEGARYWARKLDGVTPWHFPRSGDPSVSLDKAWRASIALQISVTEIRRFCRRYHVHPQCLGQVAWAKILCRRSHLPEVVFGQVVSGRTLSDADDVIGPVFNTIPCKVVITRGETNKQLMRSMHEWNNDGLTWQHASLRAIQRQLGIPNLLDTLFLFQPDGGASPEEDQLWKIVGRGDIQESKTQHAFNLELHETEKVYSVYASCAANVMKHSELVLLLSEFNETFAELVRRPTAQAFLNYDDMFMQTLAATPESQTTNLEHDDPVPKALTPRQTRMHEILVEFTGLPSESVTLSTPLTAIGIDSICAIQVAAMARRADISLVASDVARSTTVMDLLSLLENSVQLHKSPSFTSAELPSHVIDGAYRFLPPGFKEHLTSVLPLSAGMEADISFWKTKGVVFPYQLDREESTGELSSRLRAAWSQLVLKHEILRSFWLPTGEQDYRLVLATLKTFHYSWIEEVLDAGLDSSDETELASVKRLARDLVSTPVPTNQPPVRLALLHGKKSSYFLLSLHHVQYDGWSLPLLIKDLEQLYVGKSATSGSDMAGFLRLFVRTSEVQDEQAAYWKRVFPSKLRLRLLPYHNLPKEAEDQALSSVILSQITRLFPTSLSSRSSVRLPTFVKLAGVVSSMEVLERRAQSLQLSSQAILLACWSVIQAKWSSTSSATFLLSHAGRSGILPDLDTLAVPCCNYLPTHVVMDFDPMELVERSIMSTRILSLASHIQKDIASRSPVVEQSHVRDISEWVGAGGTPLSNVSVNVLKLPGGSHSTANPTARVLQPLKIPYDVHETHLLPDDNLFPEIRRDCQVEIFYRGNDCGISIECDAALLSANQAHRMGMDWASMVKNVEV</sequence>
<dbReference type="SUPFAM" id="SSF52777">
    <property type="entry name" value="CoA-dependent acyltransferases"/>
    <property type="match status" value="6"/>
</dbReference>
<keyword evidence="3" id="KW-0436">Ligase</keyword>
<gene>
    <name evidence="6" type="ORF">D9758_004463</name>
</gene>
<dbReference type="PANTHER" id="PTHR45527">
    <property type="entry name" value="NONRIBOSOMAL PEPTIDE SYNTHETASE"/>
    <property type="match status" value="1"/>
</dbReference>
<comment type="caution">
    <text evidence="6">The sequence shown here is derived from an EMBL/GenBank/DDBJ whole genome shotgun (WGS) entry which is preliminary data.</text>
</comment>
<dbReference type="Pfam" id="PF00550">
    <property type="entry name" value="PP-binding"/>
    <property type="match status" value="3"/>
</dbReference>
<evidence type="ECO:0000313" key="7">
    <source>
        <dbReference type="Proteomes" id="UP000559256"/>
    </source>
</evidence>
<proteinExistence type="predicted"/>
<dbReference type="GO" id="GO:0031177">
    <property type="term" value="F:phosphopantetheine binding"/>
    <property type="evidence" value="ECO:0007669"/>
    <property type="project" value="TreeGrafter"/>
</dbReference>
<dbReference type="InterPro" id="IPR045851">
    <property type="entry name" value="AMP-bd_C_sf"/>
</dbReference>
<evidence type="ECO:0000256" key="2">
    <source>
        <dbReference type="ARBA" id="ARBA00022553"/>
    </source>
</evidence>
<dbReference type="OrthoDB" id="416786at2759"/>